<proteinExistence type="predicted"/>
<dbReference type="RefSeq" id="WP_095502107.1">
    <property type="nucleotide sequence ID" value="NZ_CP046027.1"/>
</dbReference>
<dbReference type="AlphaFoldDB" id="A0A5Q3S0K0"/>
<organism evidence="1 2">
    <name type="scientific">Neisseria brasiliensis</name>
    <dbReference type="NCBI Taxonomy" id="2666100"/>
    <lineage>
        <taxon>Bacteria</taxon>
        <taxon>Pseudomonadati</taxon>
        <taxon>Pseudomonadota</taxon>
        <taxon>Betaproteobacteria</taxon>
        <taxon>Neisseriales</taxon>
        <taxon>Neisseriaceae</taxon>
        <taxon>Neisseria</taxon>
    </lineage>
</organism>
<comment type="caution">
    <text evidence="1">The sequence shown here is derived from an EMBL/GenBank/DDBJ whole genome shotgun (WGS) entry which is preliminary data.</text>
</comment>
<dbReference type="InterPro" id="IPR012933">
    <property type="entry name" value="HicA_mRNA_interferase"/>
</dbReference>
<dbReference type="Pfam" id="PF07927">
    <property type="entry name" value="HicA_toxin"/>
    <property type="match status" value="1"/>
</dbReference>
<dbReference type="GO" id="GO:0003729">
    <property type="term" value="F:mRNA binding"/>
    <property type="evidence" value="ECO:0007669"/>
    <property type="project" value="InterPro"/>
</dbReference>
<protein>
    <submittedName>
        <fullName evidence="1">Addiction module toxin, HicA family</fullName>
    </submittedName>
</protein>
<name>A0A5Q3S0K0_9NEIS</name>
<accession>A0A5Q3S0K0</accession>
<dbReference type="Proteomes" id="UP000486297">
    <property type="component" value="Unassembled WGS sequence"/>
</dbReference>
<keyword evidence="2" id="KW-1185">Reference proteome</keyword>
<gene>
    <name evidence="1" type="ORF">GJU80_08370</name>
</gene>
<evidence type="ECO:0000313" key="1">
    <source>
        <dbReference type="EMBL" id="MRN38485.1"/>
    </source>
</evidence>
<dbReference type="EMBL" id="WJXO01000001">
    <property type="protein sequence ID" value="MRN38485.1"/>
    <property type="molecule type" value="Genomic_DNA"/>
</dbReference>
<evidence type="ECO:0000313" key="2">
    <source>
        <dbReference type="Proteomes" id="UP000486297"/>
    </source>
</evidence>
<reference evidence="1" key="1">
    <citation type="journal article" name="Emerg. Infect. Dis.">
        <title>Two cases of a newly characterized neisseria species.</title>
        <authorList>
            <person name="Mustapha M."/>
            <person name="Lemos A.P.S."/>
            <person name="Harrison L.H."/>
            <person name="Vantyne D."/>
            <person name="Sacchi C.T."/>
        </authorList>
    </citation>
    <scope>NUCLEOTIDE SEQUENCE</scope>
    <source>
        <strain evidence="1">N.95.16</strain>
    </source>
</reference>
<sequence length="84" mass="9441">MKKKHQKTLALIFKRPVSGNIKWADIEALFQEIGADIQEREGSRIAVILFGQVQVFHRPHPNPDTDKGAVAAVRKWLEANGVKP</sequence>